<evidence type="ECO:0000313" key="5">
    <source>
        <dbReference type="EMBL" id="SCB12963.1"/>
    </source>
</evidence>
<keyword evidence="3" id="KW-0812">Transmembrane</keyword>
<evidence type="ECO:0000256" key="1">
    <source>
        <dbReference type="ARBA" id="ARBA00012528"/>
    </source>
</evidence>
<name>A0A1C3UBZ5_9HYPH</name>
<protein>
    <recommendedName>
        <fullName evidence="1">diguanylate cyclase</fullName>
        <ecNumber evidence="1">2.7.7.65</ecNumber>
    </recommendedName>
</protein>
<dbReference type="FunFam" id="3.30.70.270:FF:000001">
    <property type="entry name" value="Diguanylate cyclase domain protein"/>
    <property type="match status" value="1"/>
</dbReference>
<dbReference type="OrthoDB" id="8401841at2"/>
<dbReference type="STRING" id="410764.GA0061103_1878"/>
<feature type="transmembrane region" description="Helical" evidence="3">
    <location>
        <begin position="126"/>
        <end position="146"/>
    </location>
</feature>
<dbReference type="PROSITE" id="PS50887">
    <property type="entry name" value="GGDEF"/>
    <property type="match status" value="1"/>
</dbReference>
<dbReference type="PANTHER" id="PTHR45138">
    <property type="entry name" value="REGULATORY COMPONENTS OF SENSORY TRANSDUCTION SYSTEM"/>
    <property type="match status" value="1"/>
</dbReference>
<proteinExistence type="predicted"/>
<evidence type="ECO:0000256" key="3">
    <source>
        <dbReference type="SAM" id="Phobius"/>
    </source>
</evidence>
<reference evidence="6" key="1">
    <citation type="submission" date="2016-08" db="EMBL/GenBank/DDBJ databases">
        <authorList>
            <person name="Varghese N."/>
            <person name="Submissions Spin"/>
        </authorList>
    </citation>
    <scope>NUCLEOTIDE SEQUENCE [LARGE SCALE GENOMIC DNA]</scope>
    <source>
        <strain evidence="6">HAMBI 2975</strain>
    </source>
</reference>
<dbReference type="CDD" id="cd01949">
    <property type="entry name" value="GGDEF"/>
    <property type="match status" value="1"/>
</dbReference>
<comment type="catalytic activity">
    <reaction evidence="2">
        <text>2 GTP = 3',3'-c-di-GMP + 2 diphosphate</text>
        <dbReference type="Rhea" id="RHEA:24898"/>
        <dbReference type="ChEBI" id="CHEBI:33019"/>
        <dbReference type="ChEBI" id="CHEBI:37565"/>
        <dbReference type="ChEBI" id="CHEBI:58805"/>
        <dbReference type="EC" id="2.7.7.65"/>
    </reaction>
</comment>
<gene>
    <name evidence="5" type="ORF">GA0061103_1878</name>
</gene>
<dbReference type="SUPFAM" id="SSF55073">
    <property type="entry name" value="Nucleotide cyclase"/>
    <property type="match status" value="1"/>
</dbReference>
<keyword evidence="3" id="KW-0472">Membrane</keyword>
<dbReference type="RefSeq" id="WP_092707347.1">
    <property type="nucleotide sequence ID" value="NZ_FMAG01000001.1"/>
</dbReference>
<dbReference type="SMART" id="SM00267">
    <property type="entry name" value="GGDEF"/>
    <property type="match status" value="1"/>
</dbReference>
<evidence type="ECO:0000259" key="4">
    <source>
        <dbReference type="PROSITE" id="PS50887"/>
    </source>
</evidence>
<dbReference type="InterPro" id="IPR050469">
    <property type="entry name" value="Diguanylate_Cyclase"/>
</dbReference>
<feature type="transmembrane region" description="Helical" evidence="3">
    <location>
        <begin position="12"/>
        <end position="30"/>
    </location>
</feature>
<dbReference type="Proteomes" id="UP000199101">
    <property type="component" value="Unassembled WGS sequence"/>
</dbReference>
<sequence length="388" mass="42316">MINELDMPTVLFLQKTSYIAGAVTLGYLKYSSNESRGVGLLASSFVILAAASTLAGYAETYPAFYAPLSLINLVCAVLGYSLLGSSFVVISDPDRKVIPTLALLPGLLTLFVGALTAFHLNNTYRAATFNFLACVMLAGAAIVIFRDSFREPLPIRKFVAAILLACSLLSLIMAFEFSFHSFVLLDVASGFLLMILSKFVLALSIVIFISERQQVKLRQTAERDGLTGLYNRRFFNENASGRLRDGDAILYLDIDHFKHVNDRWGHAAGDEVLVAVSRTIEAILPASAIFARQGGEEFIIFLPLKAGDPLVQAERIREAVQRTRFPDLGADAVVTTSIGISKVSRECKSLSELCREADRALYLAKAGGRNRVCDANSDFVAEGYVRSA</sequence>
<dbReference type="NCBIfam" id="TIGR00254">
    <property type="entry name" value="GGDEF"/>
    <property type="match status" value="1"/>
</dbReference>
<keyword evidence="6" id="KW-1185">Reference proteome</keyword>
<dbReference type="Gene3D" id="3.30.70.270">
    <property type="match status" value="1"/>
</dbReference>
<dbReference type="PANTHER" id="PTHR45138:SF9">
    <property type="entry name" value="DIGUANYLATE CYCLASE DGCM-RELATED"/>
    <property type="match status" value="1"/>
</dbReference>
<dbReference type="InterPro" id="IPR029787">
    <property type="entry name" value="Nucleotide_cyclase"/>
</dbReference>
<keyword evidence="3" id="KW-1133">Transmembrane helix</keyword>
<feature type="transmembrane region" description="Helical" evidence="3">
    <location>
        <begin position="37"/>
        <end position="58"/>
    </location>
</feature>
<dbReference type="InterPro" id="IPR000160">
    <property type="entry name" value="GGDEF_dom"/>
</dbReference>
<dbReference type="EC" id="2.7.7.65" evidence="1"/>
<dbReference type="GO" id="GO:0052621">
    <property type="term" value="F:diguanylate cyclase activity"/>
    <property type="evidence" value="ECO:0007669"/>
    <property type="project" value="UniProtKB-EC"/>
</dbReference>
<dbReference type="AlphaFoldDB" id="A0A1C3UBZ5"/>
<feature type="transmembrane region" description="Helical" evidence="3">
    <location>
        <begin position="158"/>
        <end position="175"/>
    </location>
</feature>
<feature type="transmembrane region" description="Helical" evidence="3">
    <location>
        <begin position="187"/>
        <end position="209"/>
    </location>
</feature>
<evidence type="ECO:0000256" key="2">
    <source>
        <dbReference type="ARBA" id="ARBA00034247"/>
    </source>
</evidence>
<feature type="domain" description="GGDEF" evidence="4">
    <location>
        <begin position="245"/>
        <end position="377"/>
    </location>
</feature>
<dbReference type="InterPro" id="IPR043128">
    <property type="entry name" value="Rev_trsase/Diguanyl_cyclase"/>
</dbReference>
<evidence type="ECO:0000313" key="6">
    <source>
        <dbReference type="Proteomes" id="UP000199101"/>
    </source>
</evidence>
<dbReference type="Pfam" id="PF00990">
    <property type="entry name" value="GGDEF"/>
    <property type="match status" value="1"/>
</dbReference>
<feature type="transmembrane region" description="Helical" evidence="3">
    <location>
        <begin position="64"/>
        <end position="89"/>
    </location>
</feature>
<organism evidence="5 6">
    <name type="scientific">Rhizobium multihospitium</name>
    <dbReference type="NCBI Taxonomy" id="410764"/>
    <lineage>
        <taxon>Bacteria</taxon>
        <taxon>Pseudomonadati</taxon>
        <taxon>Pseudomonadota</taxon>
        <taxon>Alphaproteobacteria</taxon>
        <taxon>Hyphomicrobiales</taxon>
        <taxon>Rhizobiaceae</taxon>
        <taxon>Rhizobium/Agrobacterium group</taxon>
        <taxon>Rhizobium</taxon>
    </lineage>
</organism>
<dbReference type="EMBL" id="FMAG01000001">
    <property type="protein sequence ID" value="SCB12963.1"/>
    <property type="molecule type" value="Genomic_DNA"/>
</dbReference>
<accession>A0A1C3UBZ5</accession>
<feature type="transmembrane region" description="Helical" evidence="3">
    <location>
        <begin position="101"/>
        <end position="120"/>
    </location>
</feature>